<reference evidence="28" key="1">
    <citation type="submission" date="2025-08" db="UniProtKB">
        <authorList>
            <consortium name="Ensembl"/>
        </authorList>
    </citation>
    <scope>IDENTIFICATION</scope>
</reference>
<keyword evidence="12" id="KW-0677">Repeat</keyword>
<evidence type="ECO:0000256" key="14">
    <source>
        <dbReference type="ARBA" id="ARBA00022859"/>
    </source>
</evidence>
<dbReference type="InterPro" id="IPR002172">
    <property type="entry name" value="LDrepeatLR_classA_rpt"/>
</dbReference>
<keyword evidence="19" id="KW-0325">Glycoprotein</keyword>
<dbReference type="GO" id="GO:0006958">
    <property type="term" value="P:complement activation, classical pathway"/>
    <property type="evidence" value="ECO:0007669"/>
    <property type="project" value="UniProtKB-KW"/>
</dbReference>
<dbReference type="SMART" id="SM00192">
    <property type="entry name" value="LDLa"/>
    <property type="match status" value="1"/>
</dbReference>
<evidence type="ECO:0000256" key="19">
    <source>
        <dbReference type="ARBA" id="ARBA00023180"/>
    </source>
</evidence>
<evidence type="ECO:0000256" key="11">
    <source>
        <dbReference type="ARBA" id="ARBA00022729"/>
    </source>
</evidence>
<evidence type="ECO:0000256" key="22">
    <source>
        <dbReference type="ARBA" id="ARBA00093281"/>
    </source>
</evidence>
<dbReference type="CDD" id="cd00033">
    <property type="entry name" value="CCP"/>
    <property type="match status" value="1"/>
</dbReference>
<evidence type="ECO:0000256" key="9">
    <source>
        <dbReference type="ARBA" id="ARBA00022659"/>
    </source>
</evidence>
<keyword evidence="17" id="KW-0472">Membrane</keyword>
<dbReference type="GO" id="GO:0005579">
    <property type="term" value="C:membrane attack complex"/>
    <property type="evidence" value="ECO:0007669"/>
    <property type="project" value="UniProtKB-KW"/>
</dbReference>
<keyword evidence="14" id="KW-0391">Immunity</keyword>
<dbReference type="InterPro" id="IPR036055">
    <property type="entry name" value="LDL_receptor-like_sf"/>
</dbReference>
<dbReference type="PROSITE" id="PS50092">
    <property type="entry name" value="TSP1"/>
    <property type="match status" value="2"/>
</dbReference>
<dbReference type="PROSITE" id="PS50923">
    <property type="entry name" value="SUSHI"/>
    <property type="match status" value="1"/>
</dbReference>
<evidence type="ECO:0000259" key="27">
    <source>
        <dbReference type="PROSITE" id="PS51412"/>
    </source>
</evidence>
<dbReference type="SMART" id="SM00209">
    <property type="entry name" value="TSP1"/>
    <property type="match status" value="2"/>
</dbReference>
<keyword evidence="5" id="KW-0964">Secreted</keyword>
<evidence type="ECO:0000256" key="8">
    <source>
        <dbReference type="ARBA" id="ARBA00022588"/>
    </source>
</evidence>
<evidence type="ECO:0000256" key="24">
    <source>
        <dbReference type="PROSITE-ProRule" id="PRU00124"/>
    </source>
</evidence>
<dbReference type="Gene3D" id="2.20.100.10">
    <property type="entry name" value="Thrombospondin type-1 (TSP1) repeat"/>
    <property type="match status" value="2"/>
</dbReference>
<keyword evidence="7" id="KW-1052">Target cell membrane</keyword>
<organism evidence="28 29">
    <name type="scientific">Salmo trutta</name>
    <name type="common">Brown trout</name>
    <dbReference type="NCBI Taxonomy" id="8032"/>
    <lineage>
        <taxon>Eukaryota</taxon>
        <taxon>Metazoa</taxon>
        <taxon>Chordata</taxon>
        <taxon>Craniata</taxon>
        <taxon>Vertebrata</taxon>
        <taxon>Euteleostomi</taxon>
        <taxon>Actinopterygii</taxon>
        <taxon>Neopterygii</taxon>
        <taxon>Teleostei</taxon>
        <taxon>Protacanthopterygii</taxon>
        <taxon>Salmoniformes</taxon>
        <taxon>Salmonidae</taxon>
        <taxon>Salmoninae</taxon>
        <taxon>Salmo</taxon>
    </lineage>
</organism>
<keyword evidence="9 25" id="KW-0768">Sushi</keyword>
<dbReference type="Pfam" id="PF21330">
    <property type="entry name" value="Kazal_C7"/>
    <property type="match status" value="1"/>
</dbReference>
<evidence type="ECO:0000256" key="13">
    <source>
        <dbReference type="ARBA" id="ARBA00022852"/>
    </source>
</evidence>
<dbReference type="SMART" id="SM00032">
    <property type="entry name" value="CCP"/>
    <property type="match status" value="1"/>
</dbReference>
<evidence type="ECO:0000256" key="10">
    <source>
        <dbReference type="ARBA" id="ARBA00022692"/>
    </source>
</evidence>
<keyword evidence="6" id="KW-0245">EGF-like domain</keyword>
<dbReference type="InterPro" id="IPR020863">
    <property type="entry name" value="MACPF_CS"/>
</dbReference>
<evidence type="ECO:0000256" key="17">
    <source>
        <dbReference type="ARBA" id="ARBA00023136"/>
    </source>
</evidence>
<dbReference type="InterPro" id="IPR035976">
    <property type="entry name" value="Sushi/SCR/CCP_sf"/>
</dbReference>
<dbReference type="SUPFAM" id="SSF82895">
    <property type="entry name" value="TSP-1 type 1 repeat"/>
    <property type="match status" value="2"/>
</dbReference>
<keyword evidence="15" id="KW-0180">Complement pathway</keyword>
<evidence type="ECO:0000256" key="21">
    <source>
        <dbReference type="ARBA" id="ARBA00073222"/>
    </source>
</evidence>
<feature type="domain" description="MACPF" evidence="27">
    <location>
        <begin position="109"/>
        <end position="423"/>
    </location>
</feature>
<dbReference type="SUPFAM" id="SSF57535">
    <property type="entry name" value="Complement control module/SCR domain"/>
    <property type="match status" value="1"/>
</dbReference>
<dbReference type="InterPro" id="IPR048831">
    <property type="entry name" value="C8A_B_C6_EGF-like"/>
</dbReference>
<name>A0A673ZHY3_SALTR</name>
<protein>
    <recommendedName>
        <fullName evidence="21">Complement component C7</fullName>
    </recommendedName>
</protein>
<keyword evidence="8" id="KW-0399">Innate immunity</keyword>
<gene>
    <name evidence="28" type="primary">c7a</name>
</gene>
<evidence type="ECO:0000259" key="26">
    <source>
        <dbReference type="PROSITE" id="PS50923"/>
    </source>
</evidence>
<evidence type="ECO:0000256" key="12">
    <source>
        <dbReference type="ARBA" id="ARBA00022737"/>
    </source>
</evidence>
<keyword evidence="18 24" id="KW-1015">Disulfide bond</keyword>
<dbReference type="Pfam" id="PF18434">
    <property type="entry name" value="Kazal_3"/>
    <property type="match status" value="1"/>
</dbReference>
<dbReference type="GO" id="GO:0031640">
    <property type="term" value="P:killing of cells of another organism"/>
    <property type="evidence" value="ECO:0007669"/>
    <property type="project" value="UniProtKB-KW"/>
</dbReference>
<dbReference type="Pfam" id="PF21195">
    <property type="entry name" value="EGF_C8A_B_C6"/>
    <property type="match status" value="1"/>
</dbReference>
<dbReference type="PANTHER" id="PTHR45742:SF2">
    <property type="entry name" value="COMPLEMENT COMPONENT C7"/>
    <property type="match status" value="1"/>
</dbReference>
<keyword evidence="29" id="KW-1185">Reference proteome</keyword>
<evidence type="ECO:0000256" key="20">
    <source>
        <dbReference type="ARBA" id="ARBA00023298"/>
    </source>
</evidence>
<dbReference type="PROSITE" id="PS51412">
    <property type="entry name" value="MACPF_2"/>
    <property type="match status" value="1"/>
</dbReference>
<evidence type="ECO:0000256" key="16">
    <source>
        <dbReference type="ARBA" id="ARBA00023058"/>
    </source>
</evidence>
<comment type="similarity">
    <text evidence="3">Belongs to the complement C6/C7/C8/C9 family.</text>
</comment>
<proteinExistence type="inferred from homology"/>
<dbReference type="InterPro" id="IPR040729">
    <property type="entry name" value="Kazal_3"/>
</dbReference>
<feature type="disulfide bond" evidence="24">
    <location>
        <begin position="76"/>
        <end position="94"/>
    </location>
</feature>
<keyword evidence="10" id="KW-0812">Transmembrane</keyword>
<dbReference type="GO" id="GO:0045087">
    <property type="term" value="P:innate immune response"/>
    <property type="evidence" value="ECO:0007669"/>
    <property type="project" value="UniProtKB-KW"/>
</dbReference>
<evidence type="ECO:0000256" key="5">
    <source>
        <dbReference type="ARBA" id="ARBA00022525"/>
    </source>
</evidence>
<accession>A0A673ZHY3</accession>
<dbReference type="SMART" id="SM00057">
    <property type="entry name" value="FIMAC"/>
    <property type="match status" value="2"/>
</dbReference>
<dbReference type="Gene3D" id="4.10.400.10">
    <property type="entry name" value="Low-density Lipoprotein Receptor"/>
    <property type="match status" value="1"/>
</dbReference>
<comment type="caution">
    <text evidence="25">Lacks conserved residue(s) required for the propagation of feature annotation.</text>
</comment>
<evidence type="ECO:0000256" key="2">
    <source>
        <dbReference type="ARBA" id="ARBA00004613"/>
    </source>
</evidence>
<comment type="function">
    <text evidence="22">Component of the membrane attack complex (MAC), a multiprotein complex activated by the complement cascade, which inserts into a target cell membrane and forms a pore, leading to target cell membrane rupture and cell lysis. The MAC is initiated by proteolytic cleavage of C5 into complement C5b in response to the classical, alternative, lectin and GZMK complement pathways. The complement pathways consist in a cascade of proteins that leads to phagocytosis and breakdown of pathogens and signaling that strengthens the adaptive immune system. C7 serves as a membrane anchor. During MAC assembly, associates with C5b and C6 to form the C5b-7 complex, a key lipophilic precursor of the MAC complex, which associates with the outer leaflet and reduces the energy for membrane bending.</text>
</comment>
<evidence type="ECO:0000256" key="1">
    <source>
        <dbReference type="ARBA" id="ARBA00004276"/>
    </source>
</evidence>
<evidence type="ECO:0000313" key="29">
    <source>
        <dbReference type="Proteomes" id="UP000472277"/>
    </source>
</evidence>
<reference evidence="28" key="2">
    <citation type="submission" date="2025-09" db="UniProtKB">
        <authorList>
            <consortium name="Ensembl"/>
        </authorList>
    </citation>
    <scope>IDENTIFICATION</scope>
</reference>
<dbReference type="InterPro" id="IPR001862">
    <property type="entry name" value="MAC_perforin"/>
</dbReference>
<comment type="subcellular location">
    <subcellularLocation>
        <location evidence="2">Secreted</location>
    </subcellularLocation>
    <subcellularLocation>
        <location evidence="1">Target cell membrane</location>
        <topology evidence="1">Multi-pass membrane protein</topology>
    </subcellularLocation>
</comment>
<evidence type="ECO:0000313" key="28">
    <source>
        <dbReference type="Ensembl" id="ENSSTUP00000046392.1"/>
    </source>
</evidence>
<dbReference type="InterPro" id="IPR048825">
    <property type="entry name" value="C7_KAZAL"/>
</dbReference>
<evidence type="ECO:0000256" key="7">
    <source>
        <dbReference type="ARBA" id="ARBA00022537"/>
    </source>
</evidence>
<keyword evidence="16" id="KW-0473">Membrane attack complex</keyword>
<dbReference type="Pfam" id="PF00057">
    <property type="entry name" value="Ldl_recept_a"/>
    <property type="match status" value="1"/>
</dbReference>
<keyword evidence="11" id="KW-0732">Signal</keyword>
<comment type="subunit">
    <text evidence="23">Monomer or dimer; as a C5b-7 complex it can also form multimeric rosettes. Component of the membrane attack complex (MAC), composed of complement C5b, C6, C7, C8A, C8B, C8G and multiple copies of the pore-forming subunit C9.</text>
</comment>
<dbReference type="InterPro" id="IPR000884">
    <property type="entry name" value="TSP1_rpt"/>
</dbReference>
<dbReference type="Pfam" id="PF01823">
    <property type="entry name" value="MACPF"/>
    <property type="match status" value="1"/>
</dbReference>
<dbReference type="InterPro" id="IPR003884">
    <property type="entry name" value="FacI_MAC"/>
</dbReference>
<sequence>MFSTSNCVEPVHCQWGSYGDWSECDGCTKTQSRTRAMVVYAQFGGSPCSGGATQTQPCETARGCPLKEGCGGRFRCRSGKCISQSMVCNGDQDCEEDNQDELKCGPDKTFPVCNNDKPPPNVEKLGLGFDAVTGKQRGSVINTKSYGGQCRTIFSGDNKVLYRLPQSTLRYNFEVKVQNDFSDEFYTSSWSYAKDEVKRETTTGTTTGYKNYDFHQTEEKNRNNHLLVVKNDVEVAQFQNNAPGYLSLSEEFWKVLATLPTVYDYATYRMVVERFGTHYLSEGTLGGYFHALLSIDQETAKQMGETIEATPAETEAALTLTLQAYHSCDNSTISRSDTVKKVDVEGGATAHIAALKALDLNTPGKNWDMYKNWAESVRTLPAVIKRKMRPLYELVKEVQCAGVKRFHLKRAIEQYLNERHPCRCQPCRNNGLVVMAGDKCSCICKPGTDGLACEKGKEVEGQEGVIHGSWSCWSGWTSCSGGQRSRTRACSNPAPQRGGHHCNGEVRETTGCNDDQDLQYLQTMEPQCFDLTVPPKETCRSPPPLPNGYVLVGIDGQITTKLSVSFSPAAGEIQGMQAFALTLCHVPSLLKDVTGSPWQPTYDIGERMPLSCPEGRHIVGDKEIICDSSLHWSPDPNTITSGQCKPWEKLAKDKCICKMPYECTSSLQVCANNLENGRTNRLSVCKMHTLNCLGRSYNLTEDSACEWPTNTTSPCTDCQFWETCDGQTNRCRCKDGAECSDPGLSVCVRMGDDANSATQTLSECEAGLRRCKGEKVSVVSILPCSA</sequence>
<evidence type="ECO:0000256" key="4">
    <source>
        <dbReference type="ARBA" id="ARBA00022452"/>
    </source>
</evidence>
<dbReference type="Proteomes" id="UP000472277">
    <property type="component" value="Chromosome 27"/>
</dbReference>
<evidence type="ECO:0000256" key="23">
    <source>
        <dbReference type="ARBA" id="ARBA00093478"/>
    </source>
</evidence>
<keyword evidence="4" id="KW-1134">Transmembrane beta strand</keyword>
<dbReference type="PRINTS" id="PR00764">
    <property type="entry name" value="COMPLEMENTC9"/>
</dbReference>
<keyword evidence="13" id="KW-0204">Cytolysis</keyword>
<evidence type="ECO:0000256" key="3">
    <source>
        <dbReference type="ARBA" id="ARBA00009214"/>
    </source>
</evidence>
<evidence type="ECO:0000256" key="18">
    <source>
        <dbReference type="ARBA" id="ARBA00023157"/>
    </source>
</evidence>
<dbReference type="PROSITE" id="PS00279">
    <property type="entry name" value="MACPF_1"/>
    <property type="match status" value="1"/>
</dbReference>
<dbReference type="Gene3D" id="3.30.60.30">
    <property type="match status" value="2"/>
</dbReference>
<evidence type="ECO:0000256" key="25">
    <source>
        <dbReference type="PROSITE-ProRule" id="PRU00302"/>
    </source>
</evidence>
<dbReference type="Ensembl" id="ENSSTUT00000048406.1">
    <property type="protein sequence ID" value="ENSSTUP00000046392.1"/>
    <property type="gene ID" value="ENSSTUG00000019360.1"/>
</dbReference>
<dbReference type="PROSITE" id="PS50068">
    <property type="entry name" value="LDLRA_2"/>
    <property type="match status" value="1"/>
</dbReference>
<feature type="domain" description="Sushi" evidence="26">
    <location>
        <begin position="582"/>
        <end position="646"/>
    </location>
</feature>
<keyword evidence="20" id="KW-1053">Target membrane</keyword>
<dbReference type="PANTHER" id="PTHR45742">
    <property type="entry name" value="COMPLEMENT COMPONENT C6"/>
    <property type="match status" value="1"/>
</dbReference>
<dbReference type="GO" id="GO:0044218">
    <property type="term" value="C:other organism cell membrane"/>
    <property type="evidence" value="ECO:0007669"/>
    <property type="project" value="UniProtKB-KW"/>
</dbReference>
<evidence type="ECO:0000256" key="15">
    <source>
        <dbReference type="ARBA" id="ARBA00022875"/>
    </source>
</evidence>
<dbReference type="Pfam" id="PF00090">
    <property type="entry name" value="TSP_1"/>
    <property type="match status" value="2"/>
</dbReference>
<dbReference type="InterPro" id="IPR036383">
    <property type="entry name" value="TSP1_rpt_sf"/>
</dbReference>
<dbReference type="Gene3D" id="2.10.70.10">
    <property type="entry name" value="Complement Module, domain 1"/>
    <property type="match status" value="1"/>
</dbReference>
<dbReference type="InterPro" id="IPR000436">
    <property type="entry name" value="Sushi_SCR_CCP_dom"/>
</dbReference>
<evidence type="ECO:0000256" key="6">
    <source>
        <dbReference type="ARBA" id="ARBA00022536"/>
    </source>
</evidence>
<dbReference type="GeneTree" id="ENSGT00940000156804"/>
<dbReference type="PRINTS" id="PR01705">
    <property type="entry name" value="TSP1REPEAT"/>
</dbReference>
<dbReference type="GO" id="GO:0005576">
    <property type="term" value="C:extracellular region"/>
    <property type="evidence" value="ECO:0007669"/>
    <property type="project" value="UniProtKB-SubCell"/>
</dbReference>
<dbReference type="SUPFAM" id="SSF57424">
    <property type="entry name" value="LDL receptor-like module"/>
    <property type="match status" value="1"/>
</dbReference>
<dbReference type="InterPro" id="IPR020864">
    <property type="entry name" value="MACPF"/>
</dbReference>
<dbReference type="CDD" id="cd00112">
    <property type="entry name" value="LDLa"/>
    <property type="match status" value="1"/>
</dbReference>
<dbReference type="AlphaFoldDB" id="A0A673ZHY3"/>
<dbReference type="SMART" id="SM00457">
    <property type="entry name" value="MACPF"/>
    <property type="match status" value="1"/>
</dbReference>